<dbReference type="InterPro" id="IPR001810">
    <property type="entry name" value="F-box_dom"/>
</dbReference>
<dbReference type="AlphaFoldDB" id="A0A2T2N5Z7"/>
<evidence type="ECO:0000313" key="2">
    <source>
        <dbReference type="EMBL" id="PSN60800.1"/>
    </source>
</evidence>
<dbReference type="SUPFAM" id="SSF81383">
    <property type="entry name" value="F-box domain"/>
    <property type="match status" value="1"/>
</dbReference>
<evidence type="ECO:0000313" key="3">
    <source>
        <dbReference type="Proteomes" id="UP000240883"/>
    </source>
</evidence>
<dbReference type="OrthoDB" id="3800724at2759"/>
<dbReference type="CDD" id="cd09917">
    <property type="entry name" value="F-box_SF"/>
    <property type="match status" value="1"/>
</dbReference>
<reference evidence="2 3" key="1">
    <citation type="journal article" date="2018" name="Front. Microbiol.">
        <title>Genome-Wide Analysis of Corynespora cassiicola Leaf Fall Disease Putative Effectors.</title>
        <authorList>
            <person name="Lopez D."/>
            <person name="Ribeiro S."/>
            <person name="Label P."/>
            <person name="Fumanal B."/>
            <person name="Venisse J.S."/>
            <person name="Kohler A."/>
            <person name="de Oliveira R.R."/>
            <person name="Labutti K."/>
            <person name="Lipzen A."/>
            <person name="Lail K."/>
            <person name="Bauer D."/>
            <person name="Ohm R.A."/>
            <person name="Barry K.W."/>
            <person name="Spatafora J."/>
            <person name="Grigoriev I.V."/>
            <person name="Martin F.M."/>
            <person name="Pujade-Renaud V."/>
        </authorList>
    </citation>
    <scope>NUCLEOTIDE SEQUENCE [LARGE SCALE GENOMIC DNA]</scope>
    <source>
        <strain evidence="2 3">Philippines</strain>
    </source>
</reference>
<dbReference type="SUPFAM" id="SSF52047">
    <property type="entry name" value="RNI-like"/>
    <property type="match status" value="1"/>
</dbReference>
<dbReference type="InterPro" id="IPR036047">
    <property type="entry name" value="F-box-like_dom_sf"/>
</dbReference>
<proteinExistence type="predicted"/>
<organism evidence="2 3">
    <name type="scientific">Corynespora cassiicola Philippines</name>
    <dbReference type="NCBI Taxonomy" id="1448308"/>
    <lineage>
        <taxon>Eukaryota</taxon>
        <taxon>Fungi</taxon>
        <taxon>Dikarya</taxon>
        <taxon>Ascomycota</taxon>
        <taxon>Pezizomycotina</taxon>
        <taxon>Dothideomycetes</taxon>
        <taxon>Pleosporomycetidae</taxon>
        <taxon>Pleosporales</taxon>
        <taxon>Corynesporascaceae</taxon>
        <taxon>Corynespora</taxon>
    </lineage>
</organism>
<name>A0A2T2N5Z7_CORCC</name>
<gene>
    <name evidence="2" type="ORF">BS50DRAFT_593532</name>
</gene>
<dbReference type="Pfam" id="PF12937">
    <property type="entry name" value="F-box-like"/>
    <property type="match status" value="1"/>
</dbReference>
<accession>A0A2T2N5Z7</accession>
<dbReference type="EMBL" id="KZ678147">
    <property type="protein sequence ID" value="PSN60800.1"/>
    <property type="molecule type" value="Genomic_DNA"/>
</dbReference>
<keyword evidence="3" id="KW-1185">Reference proteome</keyword>
<feature type="domain" description="F-box" evidence="1">
    <location>
        <begin position="27"/>
        <end position="77"/>
    </location>
</feature>
<dbReference type="Proteomes" id="UP000240883">
    <property type="component" value="Unassembled WGS sequence"/>
</dbReference>
<evidence type="ECO:0000259" key="1">
    <source>
        <dbReference type="PROSITE" id="PS50181"/>
    </source>
</evidence>
<protein>
    <recommendedName>
        <fullName evidence="1">F-box domain-containing protein</fullName>
    </recommendedName>
</protein>
<sequence>MYNYKFYPKTPPRKNRMSHRLNRTHLMAKAYNLPEELLENIFMYLTKPTPDTKSMKSLSLVSRTFKRIVEPFMYRDIRACFSMDSRSVFGNGCELQKVLAKDEEFLKYPKRLSLICDESVDSPSKKISFHDRVCQITTSILKNLPNIEALELRHDGYFHDAETLHSLTALKELTFEANIPFGANLLQNLFEHPSITHLKLIPHSTHLPSLATKTTHPFKADQVQSVNSFMVASLLDLQILTLVDSAKDVSRITFECMNNYDKLMRQPTFRRLEFCLPHLSDARYVVRMNDADSWDQPLELGYSRVTWSSQIRPLRAHYFIFCYLRDTDHKEYMEPLESMVATSQVLRTMLVSTISVEAKCMFQSRDIRYLTCKNEGFNTLTHESRFRAVMS</sequence>
<dbReference type="PROSITE" id="PS50181">
    <property type="entry name" value="FBOX"/>
    <property type="match status" value="1"/>
</dbReference>